<dbReference type="InterPro" id="IPR018833">
    <property type="entry name" value="Rv2993c-like_N"/>
</dbReference>
<dbReference type="InterPro" id="IPR036663">
    <property type="entry name" value="Fumarylacetoacetase_C_sf"/>
</dbReference>
<dbReference type="GO" id="GO:0046872">
    <property type="term" value="F:metal ion binding"/>
    <property type="evidence" value="ECO:0007669"/>
    <property type="project" value="UniProtKB-KW"/>
</dbReference>
<keyword evidence="6" id="KW-1185">Reference proteome</keyword>
<dbReference type="PANTHER" id="PTHR42796:SF4">
    <property type="entry name" value="FUMARYLACETOACETATE HYDROLASE DOMAIN-CONTAINING PROTEIN 2A"/>
    <property type="match status" value="1"/>
</dbReference>
<evidence type="ECO:0000259" key="4">
    <source>
        <dbReference type="Pfam" id="PF10370"/>
    </source>
</evidence>
<reference evidence="5" key="1">
    <citation type="submission" date="2019-09" db="EMBL/GenBank/DDBJ databases">
        <authorList>
            <person name="Teo W.F.A."/>
            <person name="Duangmal K."/>
        </authorList>
    </citation>
    <scope>NUCLEOTIDE SEQUENCE [LARGE SCALE GENOMIC DNA]</scope>
    <source>
        <strain evidence="5">K81G1</strain>
    </source>
</reference>
<keyword evidence="5" id="KW-0378">Hydrolase</keyword>
<dbReference type="EMBL" id="VMNW02000033">
    <property type="protein sequence ID" value="KAA9158710.1"/>
    <property type="molecule type" value="Genomic_DNA"/>
</dbReference>
<dbReference type="Pfam" id="PF10370">
    <property type="entry name" value="Rv2993c-like_N"/>
    <property type="match status" value="1"/>
</dbReference>
<dbReference type="Gene3D" id="2.30.30.370">
    <property type="entry name" value="FAH"/>
    <property type="match status" value="1"/>
</dbReference>
<proteinExistence type="inferred from homology"/>
<evidence type="ECO:0000313" key="6">
    <source>
        <dbReference type="Proteomes" id="UP000319769"/>
    </source>
</evidence>
<comment type="similarity">
    <text evidence="1">Belongs to the FAH family.</text>
</comment>
<dbReference type="GO" id="GO:0044281">
    <property type="term" value="P:small molecule metabolic process"/>
    <property type="evidence" value="ECO:0007669"/>
    <property type="project" value="UniProtKB-ARBA"/>
</dbReference>
<comment type="caution">
    <text evidence="5">The sequence shown here is derived from an EMBL/GenBank/DDBJ whole genome shotgun (WGS) entry which is preliminary data.</text>
</comment>
<feature type="domain" description="Rv2993c-like N-terminal" evidence="4">
    <location>
        <begin position="1"/>
        <end position="50"/>
    </location>
</feature>
<dbReference type="InterPro" id="IPR051121">
    <property type="entry name" value="FAH"/>
</dbReference>
<dbReference type="RefSeq" id="WP_144750942.1">
    <property type="nucleotide sequence ID" value="NZ_VMNW02000033.1"/>
</dbReference>
<dbReference type="PANTHER" id="PTHR42796">
    <property type="entry name" value="FUMARYLACETOACETATE HYDROLASE DOMAIN-CONTAINING PROTEIN 2A-RELATED"/>
    <property type="match status" value="1"/>
</dbReference>
<name>A0A5N0UZR4_9PSEU</name>
<gene>
    <name evidence="5" type="ORF">FPZ12_021860</name>
</gene>
<dbReference type="Pfam" id="PF01557">
    <property type="entry name" value="FAA_hydrolase"/>
    <property type="match status" value="1"/>
</dbReference>
<evidence type="ECO:0000313" key="5">
    <source>
        <dbReference type="EMBL" id="KAA9158710.1"/>
    </source>
</evidence>
<accession>A0A5N0UZR4</accession>
<dbReference type="Gene3D" id="3.90.850.10">
    <property type="entry name" value="Fumarylacetoacetase-like, C-terminal domain"/>
    <property type="match status" value="1"/>
</dbReference>
<keyword evidence="2" id="KW-0479">Metal-binding</keyword>
<sequence>MRWCRIAHGGREPFGLVTEDKIELVDGTPFGEYRRTGERVALDDARLLPPVLPPTFFAVGFNYTAHVRESSKAVLPERPEVGYRAQGALIGHGEAVVKPADCTGRFESEAELVAVIGRSVRRCSRDEAAAAVFGWTIGNDVSAREWQHGDRTFWRAKNSDTFKPMGPWIETGTDPLTARTTVAVDGTEVAGFDTGAMIFDPYDYIREISRYITLRPGDVLWMGTDATVEMVPGTTLAVSITGIGTLRNPIVLEEDR</sequence>
<evidence type="ECO:0000256" key="1">
    <source>
        <dbReference type="ARBA" id="ARBA00010211"/>
    </source>
</evidence>
<evidence type="ECO:0000256" key="2">
    <source>
        <dbReference type="ARBA" id="ARBA00022723"/>
    </source>
</evidence>
<protein>
    <submittedName>
        <fullName evidence="5">Fumarylacetoacetate hydrolase family protein</fullName>
    </submittedName>
</protein>
<evidence type="ECO:0000259" key="3">
    <source>
        <dbReference type="Pfam" id="PF01557"/>
    </source>
</evidence>
<dbReference type="AlphaFoldDB" id="A0A5N0UZR4"/>
<dbReference type="GO" id="GO:0016787">
    <property type="term" value="F:hydrolase activity"/>
    <property type="evidence" value="ECO:0007669"/>
    <property type="project" value="UniProtKB-KW"/>
</dbReference>
<feature type="domain" description="Fumarylacetoacetase-like C-terminal" evidence="3">
    <location>
        <begin position="56"/>
        <end position="251"/>
    </location>
</feature>
<dbReference type="SUPFAM" id="SSF56529">
    <property type="entry name" value="FAH"/>
    <property type="match status" value="1"/>
</dbReference>
<dbReference type="Proteomes" id="UP000319769">
    <property type="component" value="Unassembled WGS sequence"/>
</dbReference>
<dbReference type="OrthoDB" id="9805307at2"/>
<dbReference type="InterPro" id="IPR011234">
    <property type="entry name" value="Fumarylacetoacetase-like_C"/>
</dbReference>
<organism evidence="5 6">
    <name type="scientific">Amycolatopsis acidicola</name>
    <dbReference type="NCBI Taxonomy" id="2596893"/>
    <lineage>
        <taxon>Bacteria</taxon>
        <taxon>Bacillati</taxon>
        <taxon>Actinomycetota</taxon>
        <taxon>Actinomycetes</taxon>
        <taxon>Pseudonocardiales</taxon>
        <taxon>Pseudonocardiaceae</taxon>
        <taxon>Amycolatopsis</taxon>
    </lineage>
</organism>